<protein>
    <submittedName>
        <fullName evidence="5">Interferon-related developmental regulator 1</fullName>
    </submittedName>
</protein>
<dbReference type="Proteomes" id="UP001527925">
    <property type="component" value="Unassembled WGS sequence"/>
</dbReference>
<evidence type="ECO:0000256" key="2">
    <source>
        <dbReference type="SAM" id="MobiDB-lite"/>
    </source>
</evidence>
<dbReference type="PANTHER" id="PTHR12354">
    <property type="entry name" value="INTERFERON-RELATED DEVELOPMENTAL REGULATOR"/>
    <property type="match status" value="1"/>
</dbReference>
<feature type="domain" description="Interferon-related developmental regulator N-terminal" evidence="4">
    <location>
        <begin position="185"/>
        <end position="314"/>
    </location>
</feature>
<feature type="domain" description="Interferon-related developmental regulator C-terminal" evidence="3">
    <location>
        <begin position="359"/>
        <end position="403"/>
    </location>
</feature>
<evidence type="ECO:0000313" key="5">
    <source>
        <dbReference type="EMBL" id="KAL2918196.1"/>
    </source>
</evidence>
<evidence type="ECO:0000259" key="3">
    <source>
        <dbReference type="Pfam" id="PF04836"/>
    </source>
</evidence>
<evidence type="ECO:0000259" key="4">
    <source>
        <dbReference type="Pfam" id="PF05004"/>
    </source>
</evidence>
<keyword evidence="6" id="KW-1185">Reference proteome</keyword>
<reference evidence="5 6" key="1">
    <citation type="submission" date="2023-09" db="EMBL/GenBank/DDBJ databases">
        <title>Pangenome analysis of Batrachochytrium dendrobatidis and related Chytrids.</title>
        <authorList>
            <person name="Yacoub M.N."/>
            <person name="Stajich J.E."/>
            <person name="James T.Y."/>
        </authorList>
    </citation>
    <scope>NUCLEOTIDE SEQUENCE [LARGE SCALE GENOMIC DNA]</scope>
    <source>
        <strain evidence="5 6">JEL0888</strain>
    </source>
</reference>
<comment type="caution">
    <text evidence="5">The sequence shown here is derived from an EMBL/GenBank/DDBJ whole genome shotgun (WGS) entry which is preliminary data.</text>
</comment>
<dbReference type="InterPro" id="IPR039777">
    <property type="entry name" value="IFRD"/>
</dbReference>
<comment type="similarity">
    <text evidence="1">Belongs to the IFRD family.</text>
</comment>
<dbReference type="InterPro" id="IPR007701">
    <property type="entry name" value="Interferon-rel_develop_reg_N"/>
</dbReference>
<dbReference type="EMBL" id="JADGIZ020000007">
    <property type="protein sequence ID" value="KAL2918196.1"/>
    <property type="molecule type" value="Genomic_DNA"/>
</dbReference>
<dbReference type="InterPro" id="IPR006921">
    <property type="entry name" value="Interferon-rel_develop_reg_C"/>
</dbReference>
<feature type="region of interest" description="Disordered" evidence="2">
    <location>
        <begin position="1"/>
        <end position="74"/>
    </location>
</feature>
<sequence length="414" mass="46442">MPLGKRESRRPKARRGESESDNEDAHSETSHATVDSMGSMHSLEPPPSITRGGSSRSVRSFVDEQHAEETAEESLHKAFEDLAEKRSSLRESALHQIIRSLSTKFMPEAVEKSAGPWIESLKRCLRREGSEPLLANRALALLWISGGSQPEHFDDLVKLLGEGLLDGEAEVKASELLSSWEDVLEAADQHDPEVVRNTLEAYGLIYAMPSARPGHDDYNRVLDMHLELLNADDLDVRIAAGENIAIIVEDRAHHAEEARPRPSDEPENTKPFYESRHQLIQQLTFLSHDSTRHRAKKERAVQKSAFRDILQTVESNVAPMEKIKIKHETVECDSWSKIRQLNAFRDIVGEGLSVHFRENPLLQHVFHLSFDGPAPGKITSTERRLYQTIVGKARTKALKQMRGTRAAVKSSGEG</sequence>
<evidence type="ECO:0000313" key="6">
    <source>
        <dbReference type="Proteomes" id="UP001527925"/>
    </source>
</evidence>
<feature type="compositionally biased region" description="Basic and acidic residues" evidence="2">
    <location>
        <begin position="14"/>
        <end position="29"/>
    </location>
</feature>
<evidence type="ECO:0000256" key="1">
    <source>
        <dbReference type="ARBA" id="ARBA00008828"/>
    </source>
</evidence>
<proteinExistence type="inferred from homology"/>
<dbReference type="SUPFAM" id="SSF48371">
    <property type="entry name" value="ARM repeat"/>
    <property type="match status" value="1"/>
</dbReference>
<gene>
    <name evidence="5" type="primary">IFRD1</name>
    <name evidence="5" type="ORF">HK105_202123</name>
</gene>
<organism evidence="5 6">
    <name type="scientific">Polyrhizophydium stewartii</name>
    <dbReference type="NCBI Taxonomy" id="2732419"/>
    <lineage>
        <taxon>Eukaryota</taxon>
        <taxon>Fungi</taxon>
        <taxon>Fungi incertae sedis</taxon>
        <taxon>Chytridiomycota</taxon>
        <taxon>Chytridiomycota incertae sedis</taxon>
        <taxon>Chytridiomycetes</taxon>
        <taxon>Rhizophydiales</taxon>
        <taxon>Rhizophydiales incertae sedis</taxon>
        <taxon>Polyrhizophydium</taxon>
    </lineage>
</organism>
<dbReference type="Pfam" id="PF04836">
    <property type="entry name" value="IFRD_C"/>
    <property type="match status" value="1"/>
</dbReference>
<feature type="compositionally biased region" description="Low complexity" evidence="2">
    <location>
        <begin position="51"/>
        <end position="60"/>
    </location>
</feature>
<accession>A0ABR4NFH2</accession>
<feature type="compositionally biased region" description="Basic and acidic residues" evidence="2">
    <location>
        <begin position="61"/>
        <end position="74"/>
    </location>
</feature>
<name>A0ABR4NFH2_9FUNG</name>
<dbReference type="PANTHER" id="PTHR12354:SF1">
    <property type="entry name" value="INTERFERON-RELATED DEVELOPMENTAL REGULATOR 1"/>
    <property type="match status" value="1"/>
</dbReference>
<dbReference type="InterPro" id="IPR016024">
    <property type="entry name" value="ARM-type_fold"/>
</dbReference>
<feature type="domain" description="Interferon-related developmental regulator N-terminal" evidence="4">
    <location>
        <begin position="62"/>
        <end position="171"/>
    </location>
</feature>
<dbReference type="Pfam" id="PF05004">
    <property type="entry name" value="IFRD"/>
    <property type="match status" value="2"/>
</dbReference>